<dbReference type="EMBL" id="JARJCM010000008">
    <property type="protein sequence ID" value="KAJ7043990.1"/>
    <property type="molecule type" value="Genomic_DNA"/>
</dbReference>
<evidence type="ECO:0000313" key="1">
    <source>
        <dbReference type="EMBL" id="KAJ7043990.1"/>
    </source>
</evidence>
<name>A0AAD6TF22_9AGAR</name>
<accession>A0AAD6TF22</accession>
<gene>
    <name evidence="1" type="ORF">C8F04DRAFT_1250605</name>
</gene>
<dbReference type="Proteomes" id="UP001218188">
    <property type="component" value="Unassembled WGS sequence"/>
</dbReference>
<proteinExistence type="predicted"/>
<keyword evidence="2" id="KW-1185">Reference proteome</keyword>
<organism evidence="1 2">
    <name type="scientific">Mycena alexandri</name>
    <dbReference type="NCBI Taxonomy" id="1745969"/>
    <lineage>
        <taxon>Eukaryota</taxon>
        <taxon>Fungi</taxon>
        <taxon>Dikarya</taxon>
        <taxon>Basidiomycota</taxon>
        <taxon>Agaricomycotina</taxon>
        <taxon>Agaricomycetes</taxon>
        <taxon>Agaricomycetidae</taxon>
        <taxon>Agaricales</taxon>
        <taxon>Marasmiineae</taxon>
        <taxon>Mycenaceae</taxon>
        <taxon>Mycena</taxon>
    </lineage>
</organism>
<dbReference type="AlphaFoldDB" id="A0AAD6TF22"/>
<protein>
    <submittedName>
        <fullName evidence="1">Uncharacterized protein</fullName>
    </submittedName>
</protein>
<comment type="caution">
    <text evidence="1">The sequence shown here is derived from an EMBL/GenBank/DDBJ whole genome shotgun (WGS) entry which is preliminary data.</text>
</comment>
<sequence>MYSSLTLSDIFLLVNMSQSTLRHLKAYFQNRHNSITPTHWLLMQGTPIDLPELCVLELGFNDPRSLVPFLHRVRLPCLVPLFIPLPPDARPLDTFCVALLEAVPFPDLLSTLRLTGLDCYNAPAVELALDYLGPDLHSLFLSSCTPEILDRLVSSMTHGEFRWNLLQHLTITGMEAEDLMNCLWIRHAVLHGRLKVHGVKDLLEEDME</sequence>
<reference evidence="1" key="1">
    <citation type="submission" date="2023-03" db="EMBL/GenBank/DDBJ databases">
        <title>Massive genome expansion in bonnet fungi (Mycena s.s.) driven by repeated elements and novel gene families across ecological guilds.</title>
        <authorList>
            <consortium name="Lawrence Berkeley National Laboratory"/>
            <person name="Harder C.B."/>
            <person name="Miyauchi S."/>
            <person name="Viragh M."/>
            <person name="Kuo A."/>
            <person name="Thoen E."/>
            <person name="Andreopoulos B."/>
            <person name="Lu D."/>
            <person name="Skrede I."/>
            <person name="Drula E."/>
            <person name="Henrissat B."/>
            <person name="Morin E."/>
            <person name="Kohler A."/>
            <person name="Barry K."/>
            <person name="LaButti K."/>
            <person name="Morin E."/>
            <person name="Salamov A."/>
            <person name="Lipzen A."/>
            <person name="Mereny Z."/>
            <person name="Hegedus B."/>
            <person name="Baldrian P."/>
            <person name="Stursova M."/>
            <person name="Weitz H."/>
            <person name="Taylor A."/>
            <person name="Grigoriev I.V."/>
            <person name="Nagy L.G."/>
            <person name="Martin F."/>
            <person name="Kauserud H."/>
        </authorList>
    </citation>
    <scope>NUCLEOTIDE SEQUENCE</scope>
    <source>
        <strain evidence="1">CBHHK200</strain>
    </source>
</reference>
<evidence type="ECO:0000313" key="2">
    <source>
        <dbReference type="Proteomes" id="UP001218188"/>
    </source>
</evidence>